<accession>A0ABP0IJI7</accession>
<dbReference type="SUPFAM" id="SSF90123">
    <property type="entry name" value="ABC transporter transmembrane region"/>
    <property type="match status" value="1"/>
</dbReference>
<sequence>MTNFNSNKSWLRPWKSLNSMGVVARIVGVKYVDTAIQAEGAQHRQRSEALSRGIPPKVSCRQIFKAFWQLFRPYFLDSSTRWRAWPMLLVVFTFMFLEVQTGVDISNAVKELNNALISKEPELFWEKLRAAALVACRLIPILFLHSGAAFYIALDWRKFLTGKLLDMYIDDYQCYYRLKMEYGNVDNPDQRIAQDTGNFCRMSLRLMSAVVQDIFKIAANSVALIKISSTLFYTLVGCSFGYTVISLVVFGAPLMRVQRRVLAVEGDLRYVLVRLREHAESIAFFHGHPYERMCSEKVLDHVIWTNYKRCAIEAVYKMVSGVVSLAFILMPMLIVAPMYLQGLVSFGVIQQSQATCGVAGVGGWRLVVGVGDGFREQRSDGFGRTRQDHLEKMKEVDDEVTTIGAESSDDESSSYDSVSDLENGSSAEETKEK</sequence>
<dbReference type="Proteomes" id="UP001642484">
    <property type="component" value="Unassembled WGS sequence"/>
</dbReference>
<gene>
    <name evidence="8" type="ORF">CCMP2556_LOCUS6487</name>
</gene>
<feature type="transmembrane region" description="Helical" evidence="6">
    <location>
        <begin position="231"/>
        <end position="252"/>
    </location>
</feature>
<feature type="compositionally biased region" description="Basic and acidic residues" evidence="5">
    <location>
        <begin position="379"/>
        <end position="395"/>
    </location>
</feature>
<keyword evidence="4 6" id="KW-0472">Membrane</keyword>
<dbReference type="PANTHER" id="PTHR11384:SF59">
    <property type="entry name" value="LYSOSOMAL COBALAMIN TRANSPORTER ABCD4"/>
    <property type="match status" value="1"/>
</dbReference>
<dbReference type="PANTHER" id="PTHR11384">
    <property type="entry name" value="ATP-BINDING CASSETTE, SUB-FAMILY D MEMBER"/>
    <property type="match status" value="1"/>
</dbReference>
<evidence type="ECO:0000256" key="2">
    <source>
        <dbReference type="ARBA" id="ARBA00022692"/>
    </source>
</evidence>
<evidence type="ECO:0000313" key="8">
    <source>
        <dbReference type="EMBL" id="CAK9001469.1"/>
    </source>
</evidence>
<proteinExistence type="predicted"/>
<name>A0ABP0IJI7_9DINO</name>
<dbReference type="Gene3D" id="1.20.1560.10">
    <property type="entry name" value="ABC transporter type 1, transmembrane domain"/>
    <property type="match status" value="1"/>
</dbReference>
<reference evidence="8 9" key="1">
    <citation type="submission" date="2024-02" db="EMBL/GenBank/DDBJ databases">
        <authorList>
            <person name="Chen Y."/>
            <person name="Shah S."/>
            <person name="Dougan E. K."/>
            <person name="Thang M."/>
            <person name="Chan C."/>
        </authorList>
    </citation>
    <scope>NUCLEOTIDE SEQUENCE [LARGE SCALE GENOMIC DNA]</scope>
</reference>
<evidence type="ECO:0000259" key="7">
    <source>
        <dbReference type="PROSITE" id="PS50929"/>
    </source>
</evidence>
<dbReference type="PROSITE" id="PS50929">
    <property type="entry name" value="ABC_TM1F"/>
    <property type="match status" value="1"/>
</dbReference>
<evidence type="ECO:0000256" key="6">
    <source>
        <dbReference type="SAM" id="Phobius"/>
    </source>
</evidence>
<keyword evidence="1" id="KW-0813">Transport</keyword>
<feature type="transmembrane region" description="Helical" evidence="6">
    <location>
        <begin position="318"/>
        <end position="340"/>
    </location>
</feature>
<evidence type="ECO:0000256" key="3">
    <source>
        <dbReference type="ARBA" id="ARBA00022989"/>
    </source>
</evidence>
<evidence type="ECO:0000256" key="5">
    <source>
        <dbReference type="SAM" id="MobiDB-lite"/>
    </source>
</evidence>
<dbReference type="InterPro" id="IPR050835">
    <property type="entry name" value="ABC_transporter_sub-D"/>
</dbReference>
<keyword evidence="3 6" id="KW-1133">Transmembrane helix</keyword>
<keyword evidence="9" id="KW-1185">Reference proteome</keyword>
<dbReference type="Pfam" id="PF06472">
    <property type="entry name" value="ABC_membrane_2"/>
    <property type="match status" value="1"/>
</dbReference>
<feature type="domain" description="ABC transmembrane type-1" evidence="7">
    <location>
        <begin position="190"/>
        <end position="349"/>
    </location>
</feature>
<dbReference type="InterPro" id="IPR011527">
    <property type="entry name" value="ABC1_TM_dom"/>
</dbReference>
<feature type="region of interest" description="Disordered" evidence="5">
    <location>
        <begin position="379"/>
        <end position="433"/>
    </location>
</feature>
<keyword evidence="2 6" id="KW-0812">Transmembrane</keyword>
<evidence type="ECO:0000256" key="4">
    <source>
        <dbReference type="ARBA" id="ARBA00023136"/>
    </source>
</evidence>
<feature type="transmembrane region" description="Helical" evidence="6">
    <location>
        <begin position="130"/>
        <end position="154"/>
    </location>
</feature>
<evidence type="ECO:0000313" key="9">
    <source>
        <dbReference type="Proteomes" id="UP001642484"/>
    </source>
</evidence>
<comment type="caution">
    <text evidence="8">The sequence shown here is derived from an EMBL/GenBank/DDBJ whole genome shotgun (WGS) entry which is preliminary data.</text>
</comment>
<dbReference type="InterPro" id="IPR036640">
    <property type="entry name" value="ABC1_TM_sf"/>
</dbReference>
<protein>
    <recommendedName>
        <fullName evidence="7">ABC transmembrane type-1 domain-containing protein</fullName>
    </recommendedName>
</protein>
<evidence type="ECO:0000256" key="1">
    <source>
        <dbReference type="ARBA" id="ARBA00022448"/>
    </source>
</evidence>
<dbReference type="EMBL" id="CAXAMN010002814">
    <property type="protein sequence ID" value="CAK9001469.1"/>
    <property type="molecule type" value="Genomic_DNA"/>
</dbReference>
<organism evidence="8 9">
    <name type="scientific">Durusdinium trenchii</name>
    <dbReference type="NCBI Taxonomy" id="1381693"/>
    <lineage>
        <taxon>Eukaryota</taxon>
        <taxon>Sar</taxon>
        <taxon>Alveolata</taxon>
        <taxon>Dinophyceae</taxon>
        <taxon>Suessiales</taxon>
        <taxon>Symbiodiniaceae</taxon>
        <taxon>Durusdinium</taxon>
    </lineage>
</organism>